<feature type="domain" description="Transcriptional regulator DauR-like HTH" evidence="2">
    <location>
        <begin position="166"/>
        <end position="223"/>
    </location>
</feature>
<name>A0A7Y7Q618_PHODD</name>
<evidence type="ECO:0000259" key="1">
    <source>
        <dbReference type="Pfam" id="PF08348"/>
    </source>
</evidence>
<dbReference type="InterPro" id="IPR013559">
    <property type="entry name" value="YheO"/>
</dbReference>
<dbReference type="InterPro" id="IPR039446">
    <property type="entry name" value="DauR-like"/>
</dbReference>
<feature type="domain" description="YheO-like" evidence="1">
    <location>
        <begin position="25"/>
        <end position="131"/>
    </location>
</feature>
<accession>A0A7Y7Q618</accession>
<evidence type="ECO:0000313" key="4">
    <source>
        <dbReference type="Proteomes" id="UP000533429"/>
    </source>
</evidence>
<evidence type="ECO:0000313" key="3">
    <source>
        <dbReference type="EMBL" id="NVP02606.1"/>
    </source>
</evidence>
<organism evidence="3 4">
    <name type="scientific">Photobacterium damselae subsp. damselae</name>
    <name type="common">Listonella damsela</name>
    <dbReference type="NCBI Taxonomy" id="85581"/>
    <lineage>
        <taxon>Bacteria</taxon>
        <taxon>Pseudomonadati</taxon>
        <taxon>Pseudomonadota</taxon>
        <taxon>Gammaproteobacteria</taxon>
        <taxon>Vibrionales</taxon>
        <taxon>Vibrionaceae</taxon>
        <taxon>Photobacterium</taxon>
    </lineage>
</organism>
<protein>
    <submittedName>
        <fullName evidence="3">PAS domain-containing protein</fullName>
    </submittedName>
</protein>
<dbReference type="AlphaFoldDB" id="A0A7Y7Q618"/>
<sequence>MTERFFYKKRKDSVHELTQSDYDILHAIENIVDGIAAMYGEHTEVLLHSLDVRNPSIIKIANGHVTGREVGAPITNLALMKLTQNKDISGAYMTKCPDGKTLRSMTTIIRNSQQQAIGLLCINSNLDAPFQSVIQSLVPCILPHSEATNTPETFARNNDEMMQSSIETVRAQVMGDNTIAPSKKSREIVTRLHDLGVFDLKDSAQIAAKGLDISIHTIYRYLRELKA</sequence>
<gene>
    <name evidence="3" type="ORF">HWA77_20560</name>
</gene>
<dbReference type="Proteomes" id="UP000533429">
    <property type="component" value="Unassembled WGS sequence"/>
</dbReference>
<dbReference type="Pfam" id="PF13309">
    <property type="entry name" value="HTH_22"/>
    <property type="match status" value="1"/>
</dbReference>
<evidence type="ECO:0000259" key="2">
    <source>
        <dbReference type="Pfam" id="PF13309"/>
    </source>
</evidence>
<dbReference type="Pfam" id="PF08348">
    <property type="entry name" value="PAS_6"/>
    <property type="match status" value="1"/>
</dbReference>
<comment type="caution">
    <text evidence="3">The sequence shown here is derived from an EMBL/GenBank/DDBJ whole genome shotgun (WGS) entry which is preliminary data.</text>
</comment>
<dbReference type="PANTHER" id="PTHR35568:SF1">
    <property type="entry name" value="TRANSCRIPTIONAL REGULATOR DAUR"/>
    <property type="match status" value="1"/>
</dbReference>
<proteinExistence type="predicted"/>
<reference evidence="3 4" key="1">
    <citation type="submission" date="2020-06" db="EMBL/GenBank/DDBJ databases">
        <title>Photobacterium damselae subsp. damselae comparative genomics.</title>
        <authorList>
            <person name="Osorio C.R."/>
        </authorList>
    </citation>
    <scope>NUCLEOTIDE SEQUENCE [LARGE SCALE GENOMIC DNA]</scope>
    <source>
        <strain evidence="3 4">TW250/03</strain>
    </source>
</reference>
<dbReference type="EMBL" id="JABXOR010001320">
    <property type="protein sequence ID" value="NVP02606.1"/>
    <property type="molecule type" value="Genomic_DNA"/>
</dbReference>
<dbReference type="InterPro" id="IPR039445">
    <property type="entry name" value="DauR-like_HTH"/>
</dbReference>
<dbReference type="PANTHER" id="PTHR35568">
    <property type="entry name" value="TRANSCRIPTIONAL REGULATOR DAUR"/>
    <property type="match status" value="1"/>
</dbReference>